<keyword evidence="8" id="KW-1185">Reference proteome</keyword>
<dbReference type="InterPro" id="IPR006059">
    <property type="entry name" value="SBP"/>
</dbReference>
<protein>
    <submittedName>
        <fullName evidence="7">Sugar ABC transporter permease</fullName>
    </submittedName>
</protein>
<dbReference type="PROSITE" id="PS51257">
    <property type="entry name" value="PROKAR_LIPOPROTEIN"/>
    <property type="match status" value="1"/>
</dbReference>
<dbReference type="EMBL" id="BRLB01000017">
    <property type="protein sequence ID" value="GKX31468.1"/>
    <property type="molecule type" value="Genomic_DNA"/>
</dbReference>
<dbReference type="Gene3D" id="3.40.190.10">
    <property type="entry name" value="Periplasmic binding protein-like II"/>
    <property type="match status" value="2"/>
</dbReference>
<comment type="caution">
    <text evidence="7">The sequence shown here is derived from an EMBL/GenBank/DDBJ whole genome shotgun (WGS) entry which is preliminary data.</text>
</comment>
<proteinExistence type="predicted"/>
<evidence type="ECO:0000313" key="8">
    <source>
        <dbReference type="Proteomes" id="UP001144256"/>
    </source>
</evidence>
<evidence type="ECO:0000256" key="2">
    <source>
        <dbReference type="ARBA" id="ARBA00022729"/>
    </source>
</evidence>
<reference evidence="7" key="1">
    <citation type="submission" date="2022-06" db="EMBL/GenBank/DDBJ databases">
        <title>Vallitalea longa sp. nov., an anaerobic bacterium isolated from marine sediment.</title>
        <authorList>
            <person name="Hirano S."/>
            <person name="Terahara T."/>
            <person name="Mori K."/>
            <person name="Hamada M."/>
            <person name="Matsumoto R."/>
            <person name="Kobayashi T."/>
        </authorList>
    </citation>
    <scope>NUCLEOTIDE SEQUENCE</scope>
    <source>
        <strain evidence="7">SH18-1</strain>
    </source>
</reference>
<evidence type="ECO:0000256" key="5">
    <source>
        <dbReference type="ARBA" id="ARBA00023288"/>
    </source>
</evidence>
<evidence type="ECO:0000256" key="1">
    <source>
        <dbReference type="ARBA" id="ARBA00022475"/>
    </source>
</evidence>
<gene>
    <name evidence="7" type="ORF">SH1V18_39480</name>
</gene>
<dbReference type="SUPFAM" id="SSF53850">
    <property type="entry name" value="Periplasmic binding protein-like II"/>
    <property type="match status" value="1"/>
</dbReference>
<keyword evidence="3" id="KW-0472">Membrane</keyword>
<dbReference type="Pfam" id="PF01547">
    <property type="entry name" value="SBP_bac_1"/>
    <property type="match status" value="1"/>
</dbReference>
<dbReference type="Proteomes" id="UP001144256">
    <property type="component" value="Unassembled WGS sequence"/>
</dbReference>
<evidence type="ECO:0000256" key="3">
    <source>
        <dbReference type="ARBA" id="ARBA00023136"/>
    </source>
</evidence>
<dbReference type="RefSeq" id="WP_281818557.1">
    <property type="nucleotide sequence ID" value="NZ_BRLB01000017.1"/>
</dbReference>
<feature type="signal peptide" evidence="6">
    <location>
        <begin position="1"/>
        <end position="23"/>
    </location>
</feature>
<name>A0A9W5YHS3_9FIRM</name>
<dbReference type="PANTHER" id="PTHR43649:SF33">
    <property type="entry name" value="POLYGALACTURONAN_RHAMNOGALACTURONAN-BINDING PROTEIN YTCQ"/>
    <property type="match status" value="1"/>
</dbReference>
<evidence type="ECO:0000256" key="6">
    <source>
        <dbReference type="SAM" id="SignalP"/>
    </source>
</evidence>
<dbReference type="AlphaFoldDB" id="A0A9W5YHS3"/>
<feature type="chain" id="PRO_5040760099" evidence="6">
    <location>
        <begin position="24"/>
        <end position="541"/>
    </location>
</feature>
<evidence type="ECO:0000313" key="7">
    <source>
        <dbReference type="EMBL" id="GKX31468.1"/>
    </source>
</evidence>
<accession>A0A9W5YHS3</accession>
<dbReference type="InterPro" id="IPR050490">
    <property type="entry name" value="Bact_solute-bd_prot1"/>
</dbReference>
<organism evidence="7 8">
    <name type="scientific">Vallitalea longa</name>
    <dbReference type="NCBI Taxonomy" id="2936439"/>
    <lineage>
        <taxon>Bacteria</taxon>
        <taxon>Bacillati</taxon>
        <taxon>Bacillota</taxon>
        <taxon>Clostridia</taxon>
        <taxon>Lachnospirales</taxon>
        <taxon>Vallitaleaceae</taxon>
        <taxon>Vallitalea</taxon>
    </lineage>
</organism>
<keyword evidence="5" id="KW-0449">Lipoprotein</keyword>
<evidence type="ECO:0000256" key="4">
    <source>
        <dbReference type="ARBA" id="ARBA00023139"/>
    </source>
</evidence>
<sequence length="541" mass="60981">MKKANVKCISLLLIMIMMLSLLAGCGKTENKVSNESEVMNQVETKNNEEVETEVSEVYPLEGDHKLTYWVNFFSHPEYATQGETPLYKEVTKRTGVQTEWIVQSAPEAFSLLAASGELPDLVLYNFITSYPGGPQAALDQGLILPLNDYMQYAPNLMKYLEENPEVDKQIKTDDGIYYCFPRIRGGELLQTFAGPMVRKDLLEQNGLDTPVTIDDWHKTLTVFKDLGIQSPLTSEMGIIKSTNAFVGAYNTSFDMHLENGKIVYGPIQPGFKEFLKTFSKWYQEGLIDKDIASLDKAQVAAKMTSGQAVAAVGHTGSRMGAWLTAMADDSNYGLIPTQYPVLIAGDYPEFGQSDLTFSGIGTSISTKCEDIEAAMRLLDYGYSEEGHMLYNFGIEGESYEMIDGYPTYTEYIMNNPDGKNVGEMLMAYTHSAYFGPMIQDIRYMEQYSQYQEQKDAINIWKDTNVKNRQLPLVTLSKEEVDNVASIQSEITAYADEFFYKVLFGTLDVEAEWDNYVETINKMGLNEMLSAYETALERYNNR</sequence>
<dbReference type="PANTHER" id="PTHR43649">
    <property type="entry name" value="ARABINOSE-BINDING PROTEIN-RELATED"/>
    <property type="match status" value="1"/>
</dbReference>
<keyword evidence="2 6" id="KW-0732">Signal</keyword>
<keyword evidence="4" id="KW-0564">Palmitate</keyword>
<keyword evidence="1" id="KW-1003">Cell membrane</keyword>